<dbReference type="Proteomes" id="UP000749559">
    <property type="component" value="Unassembled WGS sequence"/>
</dbReference>
<dbReference type="EMBL" id="CAIIXF020000002">
    <property type="protein sequence ID" value="CAH1777899.1"/>
    <property type="molecule type" value="Genomic_DNA"/>
</dbReference>
<keyword evidence="2" id="KW-1185">Reference proteome</keyword>
<dbReference type="GO" id="GO:0005615">
    <property type="term" value="C:extracellular space"/>
    <property type="evidence" value="ECO:0007669"/>
    <property type="project" value="TreeGrafter"/>
</dbReference>
<reference evidence="1" key="1">
    <citation type="submission" date="2022-03" db="EMBL/GenBank/DDBJ databases">
        <authorList>
            <person name="Martin C."/>
        </authorList>
    </citation>
    <scope>NUCLEOTIDE SEQUENCE</scope>
</reference>
<gene>
    <name evidence="1" type="ORF">OFUS_LOCUS4888</name>
</gene>
<sequence>MVKQGDTSHDDVGPDRRGEKPLCEVTDDINIVDRVSLFIDKHLRIVRYSSYVIAGVGLVSIARSLRLFTKFTAIRQIPDRFIQKHVTLRGTVTDIRGHLLLIDHIPIYQKPFYKWFNSSTCAVSSKLLPVSIGGTSLYPAGEKWLSEKMKNETIQFKLLTISGDGLNTDIQNSESASHKGMNDVVHSNGGSRDATFNNSANTKELSKEVLHCIVWSRKNIFRNICLNEHLIREGYAKVCHIENLPNDKLYIKFSERLLKIEINAEKKGKGVWKQPPLIERYKDYGRKKILTSKDWLRTKINVKDWVRKRWMNK</sequence>
<dbReference type="SUPFAM" id="SSF50199">
    <property type="entry name" value="Staphylococcal nuclease"/>
    <property type="match status" value="1"/>
</dbReference>
<comment type="caution">
    <text evidence="1">The sequence shown here is derived from an EMBL/GenBank/DDBJ whole genome shotgun (WGS) entry which is preliminary data.</text>
</comment>
<dbReference type="Gene3D" id="2.40.50.90">
    <property type="match status" value="1"/>
</dbReference>
<evidence type="ECO:0000313" key="1">
    <source>
        <dbReference type="EMBL" id="CAH1777899.1"/>
    </source>
</evidence>
<dbReference type="PANTHER" id="PTHR28434">
    <property type="entry name" value="PROTEIN C3ORF33"/>
    <property type="match status" value="1"/>
</dbReference>
<dbReference type="PANTHER" id="PTHR28434:SF1">
    <property type="entry name" value="PROTEIN C3ORF33"/>
    <property type="match status" value="1"/>
</dbReference>
<name>A0A8J1XM72_OWEFU</name>
<dbReference type="AlphaFoldDB" id="A0A8J1XM72"/>
<dbReference type="OrthoDB" id="6220511at2759"/>
<proteinExistence type="predicted"/>
<accession>A0A8J1XM72</accession>
<protein>
    <submittedName>
        <fullName evidence="1">Uncharacterized protein</fullName>
    </submittedName>
</protein>
<dbReference type="InterPro" id="IPR042421">
    <property type="entry name" value="C3orf33-like"/>
</dbReference>
<organism evidence="1 2">
    <name type="scientific">Owenia fusiformis</name>
    <name type="common">Polychaete worm</name>
    <dbReference type="NCBI Taxonomy" id="6347"/>
    <lineage>
        <taxon>Eukaryota</taxon>
        <taxon>Metazoa</taxon>
        <taxon>Spiralia</taxon>
        <taxon>Lophotrochozoa</taxon>
        <taxon>Annelida</taxon>
        <taxon>Polychaeta</taxon>
        <taxon>Sedentaria</taxon>
        <taxon>Canalipalpata</taxon>
        <taxon>Sabellida</taxon>
        <taxon>Oweniida</taxon>
        <taxon>Oweniidae</taxon>
        <taxon>Owenia</taxon>
    </lineage>
</organism>
<dbReference type="InterPro" id="IPR035437">
    <property type="entry name" value="SNase_OB-fold_sf"/>
</dbReference>
<evidence type="ECO:0000313" key="2">
    <source>
        <dbReference type="Proteomes" id="UP000749559"/>
    </source>
</evidence>